<dbReference type="GO" id="GO:0003723">
    <property type="term" value="F:RNA binding"/>
    <property type="evidence" value="ECO:0007669"/>
    <property type="project" value="InterPro"/>
</dbReference>
<feature type="domain" description="RRM" evidence="1">
    <location>
        <begin position="4"/>
        <end position="77"/>
    </location>
</feature>
<comment type="caution">
    <text evidence="2">The sequence shown here is derived from an EMBL/GenBank/DDBJ whole genome shotgun (WGS) entry which is preliminary data.</text>
</comment>
<gene>
    <name evidence="2" type="ORF">S03H2_14506</name>
</gene>
<dbReference type="InterPro" id="IPR012677">
    <property type="entry name" value="Nucleotide-bd_a/b_plait_sf"/>
</dbReference>
<dbReference type="Gene3D" id="3.30.70.330">
    <property type="match status" value="1"/>
</dbReference>
<dbReference type="InterPro" id="IPR035979">
    <property type="entry name" value="RBD_domain_sf"/>
</dbReference>
<dbReference type="CDD" id="cd00590">
    <property type="entry name" value="RRM_SF"/>
    <property type="match status" value="1"/>
</dbReference>
<dbReference type="PROSITE" id="PS50102">
    <property type="entry name" value="RRM"/>
    <property type="match status" value="1"/>
</dbReference>
<accession>X1FHH8</accession>
<organism evidence="2">
    <name type="scientific">marine sediment metagenome</name>
    <dbReference type="NCBI Taxonomy" id="412755"/>
    <lineage>
        <taxon>unclassified sequences</taxon>
        <taxon>metagenomes</taxon>
        <taxon>ecological metagenomes</taxon>
    </lineage>
</organism>
<evidence type="ECO:0000313" key="2">
    <source>
        <dbReference type="EMBL" id="GAH44417.1"/>
    </source>
</evidence>
<name>X1FHH8_9ZZZZ</name>
<dbReference type="SUPFAM" id="SSF54928">
    <property type="entry name" value="RNA-binding domain, RBD"/>
    <property type="match status" value="1"/>
</dbReference>
<dbReference type="AlphaFoldDB" id="X1FHH8"/>
<dbReference type="InterPro" id="IPR000504">
    <property type="entry name" value="RRM_dom"/>
</dbReference>
<protein>
    <recommendedName>
        <fullName evidence="1">RRM domain-containing protein</fullName>
    </recommendedName>
</protein>
<dbReference type="EMBL" id="BARU01007359">
    <property type="protein sequence ID" value="GAH44417.1"/>
    <property type="molecule type" value="Genomic_DNA"/>
</dbReference>
<sequence>MSRSTIFVGNIDLYTSDRELENIFSMYGNIKKINLKERYAFISFETKEQAYKAIIKESYKKNKRFRNNNIVIKYPKNIYVNLYLYGPNSYLLCCYEKHITEFAKKEYNIIFNAKEYNSKSIKKEKDDIVILTYLNLYNRSIFINYKPLNLIDGLKKLKFFEEYDPCNKNEDLPIEDLEKDFFLFMKDPFKIQQNAGIFNKKNENYQSKQNQLRFQF</sequence>
<dbReference type="SMART" id="SM00360">
    <property type="entry name" value="RRM"/>
    <property type="match status" value="1"/>
</dbReference>
<evidence type="ECO:0000259" key="1">
    <source>
        <dbReference type="PROSITE" id="PS50102"/>
    </source>
</evidence>
<dbReference type="Pfam" id="PF00076">
    <property type="entry name" value="RRM_1"/>
    <property type="match status" value="1"/>
</dbReference>
<reference evidence="2" key="1">
    <citation type="journal article" date="2014" name="Front. Microbiol.">
        <title>High frequency of phylogenetically diverse reductive dehalogenase-homologous genes in deep subseafloor sedimentary metagenomes.</title>
        <authorList>
            <person name="Kawai M."/>
            <person name="Futagami T."/>
            <person name="Toyoda A."/>
            <person name="Takaki Y."/>
            <person name="Nishi S."/>
            <person name="Hori S."/>
            <person name="Arai W."/>
            <person name="Tsubouchi T."/>
            <person name="Morono Y."/>
            <person name="Uchiyama I."/>
            <person name="Ito T."/>
            <person name="Fujiyama A."/>
            <person name="Inagaki F."/>
            <person name="Takami H."/>
        </authorList>
    </citation>
    <scope>NUCLEOTIDE SEQUENCE</scope>
    <source>
        <strain evidence="2">Expedition CK06-06</strain>
    </source>
</reference>
<proteinExistence type="predicted"/>